<comment type="caution">
    <text evidence="2">The sequence shown here is derived from an EMBL/GenBank/DDBJ whole genome shotgun (WGS) entry which is preliminary data.</text>
</comment>
<reference evidence="2 3" key="1">
    <citation type="submission" date="2021-01" db="EMBL/GenBank/DDBJ databases">
        <title>Whole genome shotgun sequence of Asanoa siamensis NBRC 107932.</title>
        <authorList>
            <person name="Komaki H."/>
            <person name="Tamura T."/>
        </authorList>
    </citation>
    <scope>NUCLEOTIDE SEQUENCE [LARGE SCALE GENOMIC DNA]</scope>
    <source>
        <strain evidence="2 3">NBRC 107932</strain>
    </source>
</reference>
<name>A0ABQ4CS96_9ACTN</name>
<protein>
    <recommendedName>
        <fullName evidence="1">DUF397 domain-containing protein</fullName>
    </recommendedName>
</protein>
<organism evidence="2 3">
    <name type="scientific">Asanoa siamensis</name>
    <dbReference type="NCBI Taxonomy" id="926357"/>
    <lineage>
        <taxon>Bacteria</taxon>
        <taxon>Bacillati</taxon>
        <taxon>Actinomycetota</taxon>
        <taxon>Actinomycetes</taxon>
        <taxon>Micromonosporales</taxon>
        <taxon>Micromonosporaceae</taxon>
        <taxon>Asanoa</taxon>
    </lineage>
</organism>
<dbReference type="RefSeq" id="WP_203714542.1">
    <property type="nucleotide sequence ID" value="NZ_BONE01000027.1"/>
</dbReference>
<dbReference type="EMBL" id="BONE01000027">
    <property type="protein sequence ID" value="GIF74145.1"/>
    <property type="molecule type" value="Genomic_DNA"/>
</dbReference>
<accession>A0ABQ4CS96</accession>
<gene>
    <name evidence="2" type="ORF">Asi02nite_36630</name>
</gene>
<proteinExistence type="predicted"/>
<evidence type="ECO:0000313" key="2">
    <source>
        <dbReference type="EMBL" id="GIF74145.1"/>
    </source>
</evidence>
<evidence type="ECO:0000313" key="3">
    <source>
        <dbReference type="Proteomes" id="UP000604117"/>
    </source>
</evidence>
<sequence>MTDFSQAVWRKSTKTQQAGQCVEVAKVGDVVGVRDSKDPGGPVLVFTPREFAAFLDGAAKGEFNDLV</sequence>
<keyword evidence="3" id="KW-1185">Reference proteome</keyword>
<dbReference type="Proteomes" id="UP000604117">
    <property type="component" value="Unassembled WGS sequence"/>
</dbReference>
<evidence type="ECO:0000259" key="1">
    <source>
        <dbReference type="Pfam" id="PF04149"/>
    </source>
</evidence>
<feature type="domain" description="DUF397" evidence="1">
    <location>
        <begin position="7"/>
        <end position="58"/>
    </location>
</feature>
<dbReference type="Pfam" id="PF04149">
    <property type="entry name" value="DUF397"/>
    <property type="match status" value="1"/>
</dbReference>
<dbReference type="InterPro" id="IPR007278">
    <property type="entry name" value="DUF397"/>
</dbReference>